<dbReference type="InterPro" id="IPR024364">
    <property type="entry name" value="Baseplate_phage_T4-like"/>
</dbReference>
<proteinExistence type="predicted"/>
<reference evidence="1" key="1">
    <citation type="submission" date="2018-12" db="EMBL/GenBank/DDBJ databases">
        <authorList>
            <person name="Will S."/>
            <person name="Neumann-Schaal M."/>
            <person name="Henke P."/>
        </authorList>
    </citation>
    <scope>NUCLEOTIDE SEQUENCE</scope>
    <source>
        <strain evidence="1">PCC 7102</strain>
    </source>
</reference>
<gene>
    <name evidence="1" type="ORF">DSM106972_059370</name>
</gene>
<evidence type="ECO:0008006" key="3">
    <source>
        <dbReference type="Google" id="ProtNLM"/>
    </source>
</evidence>
<organism evidence="1 2">
    <name type="scientific">Dulcicalothrix desertica PCC 7102</name>
    <dbReference type="NCBI Taxonomy" id="232991"/>
    <lineage>
        <taxon>Bacteria</taxon>
        <taxon>Bacillati</taxon>
        <taxon>Cyanobacteriota</taxon>
        <taxon>Cyanophyceae</taxon>
        <taxon>Nostocales</taxon>
        <taxon>Calotrichaceae</taxon>
        <taxon>Dulcicalothrix</taxon>
    </lineage>
</organism>
<evidence type="ECO:0000313" key="2">
    <source>
        <dbReference type="Proteomes" id="UP000271624"/>
    </source>
</evidence>
<dbReference type="Pfam" id="PF12322">
    <property type="entry name" value="T4_baseplate"/>
    <property type="match status" value="1"/>
</dbReference>
<dbReference type="EMBL" id="RSCL01000016">
    <property type="protein sequence ID" value="RUT02459.1"/>
    <property type="molecule type" value="Genomic_DNA"/>
</dbReference>
<name>A0A3S1CFJ7_9CYAN</name>
<sequence length="240" mass="26785">MRALSAGELLTVWEKGLMQQPVKRALALLTAACPEISPSQLAQLSIGQRDTLLLTLRSGTFGSQIQSLATCGKCGENLELNFSVADICTSPPTPSETFSLRVAGWDIEFRLPNSLDLMAPTSLDNQPRTLLERCLLQVKEHEEIQPIEKLPDEIASTVITQMAKLDPQADVQLNLCCPACGHQWQSTFDIVSFFWSEIHVWAIRTLREVHILASTYGWGEAEILAMSPYRRQLYLEMVGR</sequence>
<accession>A0A3S1CFJ7</accession>
<comment type="caution">
    <text evidence="1">The sequence shown here is derived from an EMBL/GenBank/DDBJ whole genome shotgun (WGS) entry which is preliminary data.</text>
</comment>
<dbReference type="Proteomes" id="UP000271624">
    <property type="component" value="Unassembled WGS sequence"/>
</dbReference>
<dbReference type="OrthoDB" id="283948at2"/>
<protein>
    <recommendedName>
        <fullName evidence="3">Phage baseplate protein</fullName>
    </recommendedName>
</protein>
<reference evidence="1" key="2">
    <citation type="journal article" date="2019" name="Genome Biol. Evol.">
        <title>Day and night: Metabolic profiles and evolutionary relationships of six axenic non-marine cyanobacteria.</title>
        <authorList>
            <person name="Will S.E."/>
            <person name="Henke P."/>
            <person name="Boedeker C."/>
            <person name="Huang S."/>
            <person name="Brinkmann H."/>
            <person name="Rohde M."/>
            <person name="Jarek M."/>
            <person name="Friedl T."/>
            <person name="Seufert S."/>
            <person name="Schumacher M."/>
            <person name="Overmann J."/>
            <person name="Neumann-Schaal M."/>
            <person name="Petersen J."/>
        </authorList>
    </citation>
    <scope>NUCLEOTIDE SEQUENCE [LARGE SCALE GENOMIC DNA]</scope>
    <source>
        <strain evidence="1">PCC 7102</strain>
    </source>
</reference>
<evidence type="ECO:0000313" key="1">
    <source>
        <dbReference type="EMBL" id="RUT02459.1"/>
    </source>
</evidence>
<dbReference type="RefSeq" id="WP_127084171.1">
    <property type="nucleotide sequence ID" value="NZ_RSCL01000016.1"/>
</dbReference>
<dbReference type="AlphaFoldDB" id="A0A3S1CFJ7"/>
<keyword evidence="2" id="KW-1185">Reference proteome</keyword>